<comment type="similarity">
    <text evidence="1 5">Belongs to the peptidase S8 family.</text>
</comment>
<evidence type="ECO:0000259" key="6">
    <source>
        <dbReference type="Pfam" id="PF00082"/>
    </source>
</evidence>
<sequence>MTDQIKMPEPAPINYYYLWHLTALGVVDAEYGSAPPAPPALDASATRALPDPLITGTVWDTIASAGASAGPLRPARVALIDVGVSPDHPNLATRLDREASIDLTTHRYGARVREILDSTTSFDREERHAFFAGLDIAPLGNMGLSNDDRDYLGDLVAEYAASEGVLRRLYNPESLFASHGTCCAGLIVGEPAVVAEEGTPSRPPEGAFYGNGDELRTSGNRNVIPYFGVDPFSRLISIRTSFEDDVRQFIAAFLYAYLQKADVIVLPRGLPDPKRSIVDPKNELKADLELWKNQDAANLFTRIALADQGGPELEPKAAQKGSNPDRPWHVLKQLILAISRHIPIVCAAGNSGESQLIYPASLAADNNGIIAVGAVTVEGFRSGYSNYGEGLTVVSPSDDGEVFNRHQLRLDRLSPFAAQHDYSAFRTREYYYSHFSLLTTDLSGIFGYDHGSDPWSAIVPFGTNPGTGGGYYTTFGGTSGAAAQVGGLCALIQRAYKSRHNPGDRLSGPQVKSILKTASRLDAIVAPGTRKLTADCMNAESEDAVEMGYFFGSGLPNARAAVQAALAI</sequence>
<dbReference type="Pfam" id="PF00082">
    <property type="entry name" value="Peptidase_S8"/>
    <property type="match status" value="1"/>
</dbReference>
<name>A0A6N9Z8Y1_9HYPH</name>
<keyword evidence="2 5" id="KW-0645">Protease</keyword>
<organism evidence="7 8">
    <name type="scientific">Rhizobium laguerreae</name>
    <dbReference type="NCBI Taxonomy" id="1076926"/>
    <lineage>
        <taxon>Bacteria</taxon>
        <taxon>Pseudomonadati</taxon>
        <taxon>Pseudomonadota</taxon>
        <taxon>Alphaproteobacteria</taxon>
        <taxon>Hyphomicrobiales</taxon>
        <taxon>Rhizobiaceae</taxon>
        <taxon>Rhizobium/Agrobacterium group</taxon>
        <taxon>Rhizobium</taxon>
    </lineage>
</organism>
<dbReference type="RefSeq" id="WP_163872970.1">
    <property type="nucleotide sequence ID" value="NZ_WUEP01000001.1"/>
</dbReference>
<dbReference type="AlphaFoldDB" id="A0A6N9Z8Y1"/>
<dbReference type="EMBL" id="WUEP01000001">
    <property type="protein sequence ID" value="NEH89661.1"/>
    <property type="molecule type" value="Genomic_DNA"/>
</dbReference>
<evidence type="ECO:0000256" key="3">
    <source>
        <dbReference type="ARBA" id="ARBA00022801"/>
    </source>
</evidence>
<reference evidence="7 8" key="1">
    <citation type="submission" date="2019-12" db="EMBL/GenBank/DDBJ databases">
        <title>Rhizobium genotypes associated with high levels of biological nitrogen fixation by grain legumes in a temperate-maritime cropping system.</title>
        <authorList>
            <person name="Maluk M."/>
            <person name="Francesc Ferrando Molina F."/>
            <person name="Lopez Del Egido L."/>
            <person name="Lafos M."/>
            <person name="Langarica-Fuentes A."/>
            <person name="Gebre Yohannes G."/>
            <person name="Young M.W."/>
            <person name="Martin P."/>
            <person name="Gantlett R."/>
            <person name="Kenicer G."/>
            <person name="Hawes C."/>
            <person name="Begg G.S."/>
            <person name="Quilliam R.S."/>
            <person name="Squire G.R."/>
            <person name="Poole P.S."/>
            <person name="Young P.W."/>
            <person name="Iannetta P.M."/>
            <person name="James E.K."/>
        </authorList>
    </citation>
    <scope>NUCLEOTIDE SEQUENCE [LARGE SCALE GENOMIC DNA]</scope>
    <source>
        <strain evidence="7 8">JHI2449</strain>
    </source>
</reference>
<dbReference type="InterPro" id="IPR050131">
    <property type="entry name" value="Peptidase_S8_subtilisin-like"/>
</dbReference>
<evidence type="ECO:0000256" key="5">
    <source>
        <dbReference type="PROSITE-ProRule" id="PRU01240"/>
    </source>
</evidence>
<proteinExistence type="inferred from homology"/>
<dbReference type="InterPro" id="IPR036852">
    <property type="entry name" value="Peptidase_S8/S53_dom_sf"/>
</dbReference>
<evidence type="ECO:0000256" key="4">
    <source>
        <dbReference type="ARBA" id="ARBA00022825"/>
    </source>
</evidence>
<feature type="active site" description="Charge relay system" evidence="5">
    <location>
        <position position="479"/>
    </location>
</feature>
<protein>
    <submittedName>
        <fullName evidence="7">S8 family serine peptidase</fullName>
    </submittedName>
</protein>
<evidence type="ECO:0000313" key="8">
    <source>
        <dbReference type="Proteomes" id="UP000468864"/>
    </source>
</evidence>
<dbReference type="PANTHER" id="PTHR43806:SF11">
    <property type="entry name" value="CEREVISIN-RELATED"/>
    <property type="match status" value="1"/>
</dbReference>
<dbReference type="Gene3D" id="3.40.50.200">
    <property type="entry name" value="Peptidase S8/S53 domain"/>
    <property type="match status" value="1"/>
</dbReference>
<dbReference type="InterPro" id="IPR015500">
    <property type="entry name" value="Peptidase_S8_subtilisin-rel"/>
</dbReference>
<comment type="caution">
    <text evidence="7">The sequence shown here is derived from an EMBL/GenBank/DDBJ whole genome shotgun (WGS) entry which is preliminary data.</text>
</comment>
<keyword evidence="3 5" id="KW-0378">Hydrolase</keyword>
<feature type="domain" description="Peptidase S8/S53" evidence="6">
    <location>
        <begin position="77"/>
        <end position="519"/>
    </location>
</feature>
<dbReference type="PRINTS" id="PR00723">
    <property type="entry name" value="SUBTILISIN"/>
</dbReference>
<gene>
    <name evidence="7" type="ORF">GR206_01210</name>
</gene>
<dbReference type="Proteomes" id="UP000468864">
    <property type="component" value="Unassembled WGS sequence"/>
</dbReference>
<dbReference type="PANTHER" id="PTHR43806">
    <property type="entry name" value="PEPTIDASE S8"/>
    <property type="match status" value="1"/>
</dbReference>
<dbReference type="GO" id="GO:0004252">
    <property type="term" value="F:serine-type endopeptidase activity"/>
    <property type="evidence" value="ECO:0007669"/>
    <property type="project" value="UniProtKB-UniRule"/>
</dbReference>
<dbReference type="GO" id="GO:0006508">
    <property type="term" value="P:proteolysis"/>
    <property type="evidence" value="ECO:0007669"/>
    <property type="project" value="UniProtKB-KW"/>
</dbReference>
<evidence type="ECO:0000313" key="7">
    <source>
        <dbReference type="EMBL" id="NEH89661.1"/>
    </source>
</evidence>
<accession>A0A6N9Z8Y1</accession>
<dbReference type="SUPFAM" id="SSF52743">
    <property type="entry name" value="Subtilisin-like"/>
    <property type="match status" value="1"/>
</dbReference>
<evidence type="ECO:0000256" key="1">
    <source>
        <dbReference type="ARBA" id="ARBA00011073"/>
    </source>
</evidence>
<feature type="active site" description="Charge relay system" evidence="5">
    <location>
        <position position="81"/>
    </location>
</feature>
<feature type="active site" description="Charge relay system" evidence="5">
    <location>
        <position position="179"/>
    </location>
</feature>
<dbReference type="PROSITE" id="PS51892">
    <property type="entry name" value="SUBTILASE"/>
    <property type="match status" value="1"/>
</dbReference>
<evidence type="ECO:0000256" key="2">
    <source>
        <dbReference type="ARBA" id="ARBA00022670"/>
    </source>
</evidence>
<keyword evidence="4 5" id="KW-0720">Serine protease</keyword>
<dbReference type="InterPro" id="IPR000209">
    <property type="entry name" value="Peptidase_S8/S53_dom"/>
</dbReference>